<evidence type="ECO:0000313" key="1">
    <source>
        <dbReference type="EMBL" id="VCU40549.1"/>
    </source>
</evidence>
<accession>A0A9X9LAY6</accession>
<dbReference type="EMBL" id="LR026986">
    <property type="protein sequence ID" value="VCU40549.1"/>
    <property type="molecule type" value="Genomic_DNA"/>
</dbReference>
<protein>
    <submittedName>
        <fullName evidence="1">Bgt-50959</fullName>
    </submittedName>
</protein>
<gene>
    <name evidence="1" type="ORF">BGT96224V316_LOCUS1805</name>
</gene>
<dbReference type="AlphaFoldDB" id="A0A9X9LAY6"/>
<proteinExistence type="predicted"/>
<name>A0A9X9LAY6_BLUGR</name>
<reference evidence="1 2" key="1">
    <citation type="submission" date="2018-08" db="EMBL/GenBank/DDBJ databases">
        <authorList>
            <person name="Muller C M."/>
        </authorList>
    </citation>
    <scope>NUCLEOTIDE SEQUENCE [LARGE SCALE GENOMIC DNA]</scope>
</reference>
<keyword evidence="2" id="KW-1185">Reference proteome</keyword>
<dbReference type="Proteomes" id="UP000324639">
    <property type="component" value="Chromosome Bgt_-03"/>
</dbReference>
<organism evidence="1 2">
    <name type="scientific">Blumeria graminis f. sp. tritici</name>
    <dbReference type="NCBI Taxonomy" id="62690"/>
    <lineage>
        <taxon>Eukaryota</taxon>
        <taxon>Fungi</taxon>
        <taxon>Dikarya</taxon>
        <taxon>Ascomycota</taxon>
        <taxon>Pezizomycotina</taxon>
        <taxon>Leotiomycetes</taxon>
        <taxon>Erysiphales</taxon>
        <taxon>Erysiphaceae</taxon>
        <taxon>Blumeria</taxon>
    </lineage>
</organism>
<evidence type="ECO:0000313" key="2">
    <source>
        <dbReference type="Proteomes" id="UP000324639"/>
    </source>
</evidence>
<sequence>MLLIRNPLLKSDRIVFTSIDNRWSTDSNTYDEVYTASTGGFPKPEDDSGIFMAIDDSHTLGTHYAIYCSKTMPFTEMMSKIIVGGSPMTGQEILNLDRNSLADQTCYHHLQSLAPSIGAEKTSSLSEVVESKKCTARSIATLAFEKKISIIGKYGYFVPASTSTCSSIIINADYPVKVEDLILPHQSFILSTTDTTIAVVWYQGRVHILEQCGEHKAAWFFNTINFENNNLRSLFTILESFHQRNGREGRLMKKSDLGKRLNEKQMKKIDSSRTRNLQYRRIVFVDRPRHTQKVLGALVDKTLCNSYKSRPPFYIQVLDTIFPPKQPPHRSLISTRNS</sequence>